<dbReference type="InterPro" id="IPR022123">
    <property type="entry name" value="DUF3658"/>
</dbReference>
<gene>
    <name evidence="3" type="ORF">WCV65_20810</name>
</gene>
<dbReference type="Pfam" id="PF12395">
    <property type="entry name" value="DUF3658"/>
    <property type="match status" value="1"/>
</dbReference>
<feature type="domain" description="DUF3658" evidence="2">
    <location>
        <begin position="228"/>
        <end position="336"/>
    </location>
</feature>
<reference evidence="3 4" key="1">
    <citation type="submission" date="2024-02" db="EMBL/GenBank/DDBJ databases">
        <title>Seven novel Bacillus-like species.</title>
        <authorList>
            <person name="Liu G."/>
        </authorList>
    </citation>
    <scope>NUCLEOTIDE SEQUENCE [LARGE SCALE GENOMIC DNA]</scope>
    <source>
        <strain evidence="3 4">FJAT-52054</strain>
    </source>
</reference>
<evidence type="ECO:0000259" key="1">
    <source>
        <dbReference type="Pfam" id="PF08874"/>
    </source>
</evidence>
<feature type="domain" description="DUF1835" evidence="1">
    <location>
        <begin position="73"/>
        <end position="190"/>
    </location>
</feature>
<keyword evidence="4" id="KW-1185">Reference proteome</keyword>
<proteinExistence type="predicted"/>
<protein>
    <submittedName>
        <fullName evidence="3">DUF1835 domain-containing protein</fullName>
    </submittedName>
</protein>
<accession>A0ABZ2NHD4</accession>
<dbReference type="RefSeq" id="WP_338779129.1">
    <property type="nucleotide sequence ID" value="NZ_CP147407.1"/>
</dbReference>
<name>A0ABZ2NHD4_9BACI</name>
<dbReference type="Pfam" id="PF08874">
    <property type="entry name" value="DUF1835"/>
    <property type="match status" value="1"/>
</dbReference>
<evidence type="ECO:0000313" key="3">
    <source>
        <dbReference type="EMBL" id="WXB96934.1"/>
    </source>
</evidence>
<sequence>MDIIQLKKIVKDMPEREVRSYLFHILLRIDMLDDKEYSLVDFSDDLKEIYNDILNPEEPKETITFDKGNYKKVHVIFGYSYLRQVLKELNVLEEDFIITFFDNFAVAPIRNLETENGQKERFDWIKNNFHDEETEVYVDYLQKALTQLSSIPENVPINIWVSENAHEQTGLLFTMHLLSDRKNNIYQVDTGKLYKELFKKKSKKFAPLFSGEITLEELQTIYKYSKENQKILSNLEPAEFKKHWLSLSENSGMLRIWENGEIKNVSEDYYDNFIIEKAKKVIGKKKGFIKSARLIGEVYGHIFQYIGDGFLEYRLRKLIEKGIFEYEGSLEAMAYYSIKFSKNGEPEKSS</sequence>
<evidence type="ECO:0000259" key="2">
    <source>
        <dbReference type="Pfam" id="PF12395"/>
    </source>
</evidence>
<dbReference type="InterPro" id="IPR014973">
    <property type="entry name" value="DUF1835"/>
</dbReference>
<evidence type="ECO:0000313" key="4">
    <source>
        <dbReference type="Proteomes" id="UP001377337"/>
    </source>
</evidence>
<dbReference type="EMBL" id="CP147407">
    <property type="protein sequence ID" value="WXB96934.1"/>
    <property type="molecule type" value="Genomic_DNA"/>
</dbReference>
<organism evidence="3 4">
    <name type="scientific">Metabacillus sediminis</name>
    <dbReference type="NCBI Taxonomy" id="3117746"/>
    <lineage>
        <taxon>Bacteria</taxon>
        <taxon>Bacillati</taxon>
        <taxon>Bacillota</taxon>
        <taxon>Bacilli</taxon>
        <taxon>Bacillales</taxon>
        <taxon>Bacillaceae</taxon>
        <taxon>Metabacillus</taxon>
    </lineage>
</organism>
<dbReference type="Proteomes" id="UP001377337">
    <property type="component" value="Chromosome"/>
</dbReference>